<evidence type="ECO:0000256" key="3">
    <source>
        <dbReference type="ARBA" id="ARBA00022679"/>
    </source>
</evidence>
<dbReference type="AlphaFoldDB" id="A0A261RYP6"/>
<dbReference type="InterPro" id="IPR001173">
    <property type="entry name" value="Glyco_trans_2-like"/>
</dbReference>
<dbReference type="InterPro" id="IPR029044">
    <property type="entry name" value="Nucleotide-diphossugar_trans"/>
</dbReference>
<keyword evidence="5" id="KW-0472">Membrane</keyword>
<evidence type="ECO:0000256" key="2">
    <source>
        <dbReference type="ARBA" id="ARBA00022676"/>
    </source>
</evidence>
<keyword evidence="2" id="KW-0328">Glycosyltransferase</keyword>
<proteinExistence type="inferred from homology"/>
<reference evidence="8" key="1">
    <citation type="submission" date="2017-05" db="EMBL/GenBank/DDBJ databases">
        <title>Complete and WGS of Bordetella genogroups.</title>
        <authorList>
            <person name="Spilker T."/>
            <person name="Lipuma J."/>
        </authorList>
    </citation>
    <scope>NUCLEOTIDE SEQUENCE [LARGE SCALE GENOMIC DNA]</scope>
    <source>
        <strain evidence="8">AU16122</strain>
    </source>
</reference>
<organism evidence="7 8">
    <name type="scientific">Bordetella genomosp. 10</name>
    <dbReference type="NCBI Taxonomy" id="1416804"/>
    <lineage>
        <taxon>Bacteria</taxon>
        <taxon>Pseudomonadati</taxon>
        <taxon>Pseudomonadota</taxon>
        <taxon>Betaproteobacteria</taxon>
        <taxon>Burkholderiales</taxon>
        <taxon>Alcaligenaceae</taxon>
        <taxon>Bordetella</taxon>
    </lineage>
</organism>
<gene>
    <name evidence="7" type="ORF">CAL29_19300</name>
</gene>
<dbReference type="CDD" id="cd00761">
    <property type="entry name" value="Glyco_tranf_GTA_type"/>
    <property type="match status" value="1"/>
</dbReference>
<keyword evidence="3" id="KW-0808">Transferase</keyword>
<keyword evidence="8" id="KW-1185">Reference proteome</keyword>
<sequence length="360" mass="39844">MNWSTRRRLDIRSTRQTPRGKPLGEDALTTVQPQPQSRPGLPAADAATQPSGADDVSVCIATYRRLPLLDALLQDLAAQTLPPREVVVVDNDPDGSARSVVESHRAALARAGCALVYGVQPEKNISLTRNMTVALAQGTWLAFIDDDERAPPQWLALLIAAAREHRADGVQAPVIPELPPHAPAWIRRGGFYDWSRFRSGDIVPRNSLRFGNIMLAARWLRRQHPHPVFDPVHGLTGGEDGDLLMRLAGQGARLVWCDEAHVMEPVADGRMHVSWILNRALRGGQDFAIHFRAGKLDARPGAARTLVFFGRAIAQMLAAAMFALLLWPLGRHHAVRWLARAYANYGKLSTLWGSRYREYA</sequence>
<evidence type="ECO:0000256" key="5">
    <source>
        <dbReference type="SAM" id="Phobius"/>
    </source>
</evidence>
<protein>
    <submittedName>
        <fullName evidence="7">Capsular biosynthesis protein</fullName>
    </submittedName>
</protein>
<feature type="region of interest" description="Disordered" evidence="4">
    <location>
        <begin position="1"/>
        <end position="51"/>
    </location>
</feature>
<evidence type="ECO:0000313" key="7">
    <source>
        <dbReference type="EMBL" id="OZI30206.1"/>
    </source>
</evidence>
<dbReference type="Gene3D" id="3.90.550.10">
    <property type="entry name" value="Spore Coat Polysaccharide Biosynthesis Protein SpsA, Chain A"/>
    <property type="match status" value="1"/>
</dbReference>
<feature type="transmembrane region" description="Helical" evidence="5">
    <location>
        <begin position="308"/>
        <end position="330"/>
    </location>
</feature>
<comment type="caution">
    <text evidence="7">The sequence shown here is derived from an EMBL/GenBank/DDBJ whole genome shotgun (WGS) entry which is preliminary data.</text>
</comment>
<keyword evidence="5" id="KW-1133">Transmembrane helix</keyword>
<evidence type="ECO:0000256" key="1">
    <source>
        <dbReference type="ARBA" id="ARBA00006739"/>
    </source>
</evidence>
<evidence type="ECO:0000259" key="6">
    <source>
        <dbReference type="Pfam" id="PF00535"/>
    </source>
</evidence>
<evidence type="ECO:0000313" key="8">
    <source>
        <dbReference type="Proteomes" id="UP000216020"/>
    </source>
</evidence>
<feature type="domain" description="Glycosyltransferase 2-like" evidence="6">
    <location>
        <begin position="57"/>
        <end position="174"/>
    </location>
</feature>
<name>A0A261RYP6_9BORD</name>
<dbReference type="GO" id="GO:0016757">
    <property type="term" value="F:glycosyltransferase activity"/>
    <property type="evidence" value="ECO:0007669"/>
    <property type="project" value="UniProtKB-KW"/>
</dbReference>
<dbReference type="EMBL" id="NEVM01000005">
    <property type="protein sequence ID" value="OZI30206.1"/>
    <property type="molecule type" value="Genomic_DNA"/>
</dbReference>
<dbReference type="Proteomes" id="UP000216020">
    <property type="component" value="Unassembled WGS sequence"/>
</dbReference>
<dbReference type="PANTHER" id="PTHR43179">
    <property type="entry name" value="RHAMNOSYLTRANSFERASE WBBL"/>
    <property type="match status" value="1"/>
</dbReference>
<dbReference type="PANTHER" id="PTHR43179:SF12">
    <property type="entry name" value="GALACTOFURANOSYLTRANSFERASE GLFT2"/>
    <property type="match status" value="1"/>
</dbReference>
<dbReference type="OrthoDB" id="9781367at2"/>
<keyword evidence="5" id="KW-0812">Transmembrane</keyword>
<dbReference type="SUPFAM" id="SSF53448">
    <property type="entry name" value="Nucleotide-diphospho-sugar transferases"/>
    <property type="match status" value="1"/>
</dbReference>
<accession>A0A261RYP6</accession>
<dbReference type="Pfam" id="PF00535">
    <property type="entry name" value="Glycos_transf_2"/>
    <property type="match status" value="1"/>
</dbReference>
<evidence type="ECO:0000256" key="4">
    <source>
        <dbReference type="SAM" id="MobiDB-lite"/>
    </source>
</evidence>
<comment type="similarity">
    <text evidence="1">Belongs to the glycosyltransferase 2 family.</text>
</comment>